<dbReference type="Proteomes" id="UP000054359">
    <property type="component" value="Unassembled WGS sequence"/>
</dbReference>
<feature type="non-terminal residue" evidence="1">
    <location>
        <position position="123"/>
    </location>
</feature>
<evidence type="ECO:0000313" key="1">
    <source>
        <dbReference type="EMBL" id="KFM70240.1"/>
    </source>
</evidence>
<accession>A0A087TYQ1</accession>
<sequence>MDCIENCISFTGLKKNLSRPLSSAYFGHYDYFIPTGNLSSAFGKSTAKKRSMSSLCKQTNFFNDLLQQLKQPNEGVAVARCSLPWMPKSKQEAKQQVLPACHVANQDKLEVKSAHSSRKRTKY</sequence>
<name>A0A087TYQ1_STEMI</name>
<organism evidence="1 2">
    <name type="scientific">Stegodyphus mimosarum</name>
    <name type="common">African social velvet spider</name>
    <dbReference type="NCBI Taxonomy" id="407821"/>
    <lineage>
        <taxon>Eukaryota</taxon>
        <taxon>Metazoa</taxon>
        <taxon>Ecdysozoa</taxon>
        <taxon>Arthropoda</taxon>
        <taxon>Chelicerata</taxon>
        <taxon>Arachnida</taxon>
        <taxon>Araneae</taxon>
        <taxon>Araneomorphae</taxon>
        <taxon>Entelegynae</taxon>
        <taxon>Eresoidea</taxon>
        <taxon>Eresidae</taxon>
        <taxon>Stegodyphus</taxon>
    </lineage>
</organism>
<dbReference type="EMBL" id="KK117351">
    <property type="protein sequence ID" value="KFM70240.1"/>
    <property type="molecule type" value="Genomic_DNA"/>
</dbReference>
<protein>
    <submittedName>
        <fullName evidence="1">Uncharacterized protein</fullName>
    </submittedName>
</protein>
<proteinExistence type="predicted"/>
<keyword evidence="2" id="KW-1185">Reference proteome</keyword>
<dbReference type="OrthoDB" id="10285622at2759"/>
<dbReference type="AlphaFoldDB" id="A0A087TYQ1"/>
<evidence type="ECO:0000313" key="2">
    <source>
        <dbReference type="Proteomes" id="UP000054359"/>
    </source>
</evidence>
<gene>
    <name evidence="1" type="ORF">X975_27223</name>
</gene>
<reference evidence="1 2" key="1">
    <citation type="submission" date="2013-11" db="EMBL/GenBank/DDBJ databases">
        <title>Genome sequencing of Stegodyphus mimosarum.</title>
        <authorList>
            <person name="Bechsgaard J."/>
        </authorList>
    </citation>
    <scope>NUCLEOTIDE SEQUENCE [LARGE SCALE GENOMIC DNA]</scope>
</reference>